<proteinExistence type="predicted"/>
<sequence>MADSSTGVQPTVSTDLFDKYVLPKIALVVILTGSLIGTWVTGRLGGQSAVVTLAKWSYLVSLGVLTGGLVWKHCFVRPQDLGTAASEYCAEMYARFDRIATGAVVVLVATGPVVLAAYVSVLGIGPLVIALGALFAMWIGTLVVTTRRSIAVDAQFRSPAGLLALGLALAVVVGTGLAEVSLRGFEPIAAGIRTGHLLAFVAWLGGAVWNIFVAVPTGQKRPTAAVARAAGEQLERFRWAVRFIIPFLFLTGLFQAVTVLGVRVESYVATPIGVAVLAKVASIGVLAVIFKLCPMWRACSPIDGVCDLEERESDRSAELRARGNADD</sequence>
<dbReference type="RefSeq" id="WP_097379902.1">
    <property type="nucleotide sequence ID" value="NZ_NXNI01000001.1"/>
</dbReference>
<keyword evidence="1" id="KW-0472">Membrane</keyword>
<evidence type="ECO:0000313" key="3">
    <source>
        <dbReference type="Proteomes" id="UP000219689"/>
    </source>
</evidence>
<organism evidence="2 3">
    <name type="scientific">Natrinema ejinorense</name>
    <dbReference type="NCBI Taxonomy" id="373386"/>
    <lineage>
        <taxon>Archaea</taxon>
        <taxon>Methanobacteriati</taxon>
        <taxon>Methanobacteriota</taxon>
        <taxon>Stenosarchaea group</taxon>
        <taxon>Halobacteria</taxon>
        <taxon>Halobacteriales</taxon>
        <taxon>Natrialbaceae</taxon>
        <taxon>Natrinema</taxon>
    </lineage>
</organism>
<keyword evidence="1" id="KW-1133">Transmembrane helix</keyword>
<evidence type="ECO:0000256" key="1">
    <source>
        <dbReference type="SAM" id="Phobius"/>
    </source>
</evidence>
<protein>
    <submittedName>
        <fullName evidence="2">Uncharacterized protein</fullName>
    </submittedName>
</protein>
<feature type="transmembrane region" description="Helical" evidence="1">
    <location>
        <begin position="21"/>
        <end position="41"/>
    </location>
</feature>
<feature type="transmembrane region" description="Helical" evidence="1">
    <location>
        <begin position="53"/>
        <end position="71"/>
    </location>
</feature>
<keyword evidence="3" id="KW-1185">Reference proteome</keyword>
<feature type="transmembrane region" description="Helical" evidence="1">
    <location>
        <begin position="239"/>
        <end position="262"/>
    </location>
</feature>
<name>A0A2A5QVS9_9EURY</name>
<dbReference type="AlphaFoldDB" id="A0A2A5QVS9"/>
<comment type="caution">
    <text evidence="2">The sequence shown here is derived from an EMBL/GenBank/DDBJ whole genome shotgun (WGS) entry which is preliminary data.</text>
</comment>
<keyword evidence="1" id="KW-0812">Transmembrane</keyword>
<reference evidence="2 3" key="1">
    <citation type="submission" date="2017-09" db="EMBL/GenBank/DDBJ databases">
        <title>Genome sequences of Natrinema ejinorence JCM 13890T.</title>
        <authorList>
            <person name="Roh S.W."/>
            <person name="Kim Y.B."/>
            <person name="Kim J.Y."/>
        </authorList>
    </citation>
    <scope>NUCLEOTIDE SEQUENCE [LARGE SCALE GENOMIC DNA]</scope>
    <source>
        <strain evidence="2 3">JCM 13890</strain>
    </source>
</reference>
<dbReference type="EMBL" id="NXNI01000001">
    <property type="protein sequence ID" value="PCR90956.1"/>
    <property type="molecule type" value="Genomic_DNA"/>
</dbReference>
<feature type="transmembrane region" description="Helical" evidence="1">
    <location>
        <begin position="124"/>
        <end position="144"/>
    </location>
</feature>
<accession>A0A2A5QVS9</accession>
<dbReference type="Proteomes" id="UP000219689">
    <property type="component" value="Unassembled WGS sequence"/>
</dbReference>
<feature type="transmembrane region" description="Helical" evidence="1">
    <location>
        <begin position="99"/>
        <end position="118"/>
    </location>
</feature>
<gene>
    <name evidence="2" type="ORF">CP557_10730</name>
</gene>
<evidence type="ECO:0000313" key="2">
    <source>
        <dbReference type="EMBL" id="PCR90956.1"/>
    </source>
</evidence>
<feature type="transmembrane region" description="Helical" evidence="1">
    <location>
        <begin position="156"/>
        <end position="177"/>
    </location>
</feature>
<feature type="transmembrane region" description="Helical" evidence="1">
    <location>
        <begin position="268"/>
        <end position="290"/>
    </location>
</feature>
<feature type="transmembrane region" description="Helical" evidence="1">
    <location>
        <begin position="197"/>
        <end position="218"/>
    </location>
</feature>
<dbReference type="OrthoDB" id="241550at2157"/>